<proteinExistence type="predicted"/>
<dbReference type="EMBL" id="LGRX02014873">
    <property type="protein sequence ID" value="KAK3263995.1"/>
    <property type="molecule type" value="Genomic_DNA"/>
</dbReference>
<accession>A0AAE0FQH7</accession>
<feature type="compositionally biased region" description="Basic residues" evidence="1">
    <location>
        <begin position="72"/>
        <end position="82"/>
    </location>
</feature>
<reference evidence="2 3" key="1">
    <citation type="journal article" date="2015" name="Genome Biol. Evol.">
        <title>Comparative Genomics of a Bacterivorous Green Alga Reveals Evolutionary Causalities and Consequences of Phago-Mixotrophic Mode of Nutrition.</title>
        <authorList>
            <person name="Burns J.A."/>
            <person name="Paasch A."/>
            <person name="Narechania A."/>
            <person name="Kim E."/>
        </authorList>
    </citation>
    <scope>NUCLEOTIDE SEQUENCE [LARGE SCALE GENOMIC DNA]</scope>
    <source>
        <strain evidence="2 3">PLY_AMNH</strain>
    </source>
</reference>
<organism evidence="2 3">
    <name type="scientific">Cymbomonas tetramitiformis</name>
    <dbReference type="NCBI Taxonomy" id="36881"/>
    <lineage>
        <taxon>Eukaryota</taxon>
        <taxon>Viridiplantae</taxon>
        <taxon>Chlorophyta</taxon>
        <taxon>Pyramimonadophyceae</taxon>
        <taxon>Pyramimonadales</taxon>
        <taxon>Pyramimonadaceae</taxon>
        <taxon>Cymbomonas</taxon>
    </lineage>
</organism>
<feature type="compositionally biased region" description="Low complexity" evidence="1">
    <location>
        <begin position="103"/>
        <end position="112"/>
    </location>
</feature>
<keyword evidence="3" id="KW-1185">Reference proteome</keyword>
<name>A0AAE0FQH7_9CHLO</name>
<evidence type="ECO:0000313" key="3">
    <source>
        <dbReference type="Proteomes" id="UP001190700"/>
    </source>
</evidence>
<feature type="region of interest" description="Disordered" evidence="1">
    <location>
        <begin position="61"/>
        <end position="135"/>
    </location>
</feature>
<dbReference type="AlphaFoldDB" id="A0AAE0FQH7"/>
<evidence type="ECO:0000256" key="1">
    <source>
        <dbReference type="SAM" id="MobiDB-lite"/>
    </source>
</evidence>
<comment type="caution">
    <text evidence="2">The sequence shown here is derived from an EMBL/GenBank/DDBJ whole genome shotgun (WGS) entry which is preliminary data.</text>
</comment>
<sequence>MTMTVVELGANTHALNGKDQTPLCVAASEEVAGILRNAMSTQRQQLMQAADAAAVALLAEEEAESQANQSRRGQKGKAKVKGAKAAGQPSAGPPPARGGGASAPGSAAPASTSGGGLTEALRGVSGAARQETRSTLGTAPNVEMWLSSVVTPRTLQGSCWLQLGSI</sequence>
<protein>
    <submittedName>
        <fullName evidence="2">Uncharacterized protein</fullName>
    </submittedName>
</protein>
<gene>
    <name evidence="2" type="ORF">CYMTET_27237</name>
</gene>
<evidence type="ECO:0000313" key="2">
    <source>
        <dbReference type="EMBL" id="KAK3263995.1"/>
    </source>
</evidence>
<dbReference type="Proteomes" id="UP001190700">
    <property type="component" value="Unassembled WGS sequence"/>
</dbReference>